<dbReference type="InterPro" id="IPR012505">
    <property type="entry name" value="YbbR"/>
</dbReference>
<proteinExistence type="predicted"/>
<dbReference type="RefSeq" id="WP_052099654.1">
    <property type="nucleotide sequence ID" value="NZ_AP031413.1"/>
</dbReference>
<evidence type="ECO:0000313" key="2">
    <source>
        <dbReference type="Proteomes" id="UP001600941"/>
    </source>
</evidence>
<dbReference type="Proteomes" id="UP001600941">
    <property type="component" value="Unassembled WGS sequence"/>
</dbReference>
<name>A0ABQ0BRH5_9FIRM</name>
<evidence type="ECO:0000313" key="1">
    <source>
        <dbReference type="EMBL" id="GAA6499114.1"/>
    </source>
</evidence>
<protein>
    <recommendedName>
        <fullName evidence="3">YbbR-like protein</fullName>
    </recommendedName>
</protein>
<reference evidence="1 2" key="1">
    <citation type="submission" date="2024-04" db="EMBL/GenBank/DDBJ databases">
        <title>Defined microbial consortia suppress multidrug-resistant proinflammatory Enterobacteriaceae via ecological control.</title>
        <authorList>
            <person name="Furuichi M."/>
            <person name="Kawaguchi T."/>
            <person name="Pust M."/>
            <person name="Yasuma K."/>
            <person name="Plichta D."/>
            <person name="Hasegawa N."/>
            <person name="Ohya T."/>
            <person name="Bhattarai S."/>
            <person name="Sasajima S."/>
            <person name="Aoto Y."/>
            <person name="Tuganbaev T."/>
            <person name="Yaginuma M."/>
            <person name="Ueda M."/>
            <person name="Okahashi N."/>
            <person name="Amafuji K."/>
            <person name="Kiridooshi Y."/>
            <person name="Sugita K."/>
            <person name="Strazar M."/>
            <person name="Skelly A."/>
            <person name="Suda W."/>
            <person name="Hattori M."/>
            <person name="Nakamoto N."/>
            <person name="Caballero S."/>
            <person name="Norman J."/>
            <person name="Olle B."/>
            <person name="Tanoue T."/>
            <person name="Arita M."/>
            <person name="Bucci V."/>
            <person name="Atarashi K."/>
            <person name="Xavier R."/>
            <person name="Honda K."/>
        </authorList>
    </citation>
    <scope>NUCLEOTIDE SEQUENCE [LARGE SCALE GENOMIC DNA]</scope>
    <source>
        <strain evidence="2">k34-0107-D12</strain>
    </source>
</reference>
<dbReference type="Pfam" id="PF07949">
    <property type="entry name" value="YbbR"/>
    <property type="match status" value="2"/>
</dbReference>
<accession>A0ABQ0BRH5</accession>
<evidence type="ECO:0008006" key="3">
    <source>
        <dbReference type="Google" id="ProtNLM"/>
    </source>
</evidence>
<dbReference type="EMBL" id="BAABZQ010000001">
    <property type="protein sequence ID" value="GAA6499114.1"/>
    <property type="molecule type" value="Genomic_DNA"/>
</dbReference>
<dbReference type="PANTHER" id="PTHR37804:SF1">
    <property type="entry name" value="CDAA REGULATORY PROTEIN CDAR"/>
    <property type="match status" value="1"/>
</dbReference>
<keyword evidence="2" id="KW-1185">Reference proteome</keyword>
<dbReference type="Gene3D" id="2.170.120.30">
    <property type="match status" value="2"/>
</dbReference>
<dbReference type="InterPro" id="IPR053154">
    <property type="entry name" value="c-di-AMP_regulator"/>
</dbReference>
<organism evidence="1 2">
    <name type="scientific">Blautia parvula</name>
    <dbReference type="NCBI Taxonomy" id="2877527"/>
    <lineage>
        <taxon>Bacteria</taxon>
        <taxon>Bacillati</taxon>
        <taxon>Bacillota</taxon>
        <taxon>Clostridia</taxon>
        <taxon>Lachnospirales</taxon>
        <taxon>Lachnospiraceae</taxon>
        <taxon>Blautia</taxon>
    </lineage>
</organism>
<sequence>MKKSLMNKFTLKILSLLIAMLIWLLVVNVQDPITTEIFTDIPVTFVNESYIEKSGKLALMVEGKDTVNVRVRGENSIIRNMSKDNITAVADLTQIIDMTTQPIMVPVTVTCPGIKDKNVEVTPRNIPITIEERESIDCIINTELVGESKPDKNYEVGKTTAEPEKITITGPKSVVKNIDNVTAKVNVDGMTESGERNAELVIYDKNHDELTDKQMASLKFDIPSTTVKVNVELWRTLQGVTIDALNSYVGEPLNGYQVGKITSTPEKINIIGSDEALQKFTVNGNKLTIPASEDRDITGKSADCEFSVDLAELLPKDIKLASGVNDTALIKVSILPLNSKEYNISTTDIKIENNPGNMNVVLDKVEVLVRVEGLTEELDKLEKSQIHLSIDLKGYTEAGEYEVPVKIEVPDGYQVVDEVKVKATLTNTNTDAVAQKPAS</sequence>
<comment type="caution">
    <text evidence="1">The sequence shown here is derived from an EMBL/GenBank/DDBJ whole genome shotgun (WGS) entry which is preliminary data.</text>
</comment>
<dbReference type="PANTHER" id="PTHR37804">
    <property type="entry name" value="CDAA REGULATORY PROTEIN CDAR"/>
    <property type="match status" value="1"/>
</dbReference>
<gene>
    <name evidence="1" type="ORF">K340107D12_19300</name>
</gene>
<dbReference type="Gene3D" id="2.170.120.40">
    <property type="entry name" value="YbbR-like domain"/>
    <property type="match status" value="2"/>
</dbReference>